<dbReference type="PANTHER" id="PTHR43806">
    <property type="entry name" value="PEPTIDASE S8"/>
    <property type="match status" value="1"/>
</dbReference>
<dbReference type="InterPro" id="IPR044048">
    <property type="entry name" value="Big_12"/>
</dbReference>
<dbReference type="PRINTS" id="PR00723">
    <property type="entry name" value="SUBTILISIN"/>
</dbReference>
<evidence type="ECO:0000256" key="3">
    <source>
        <dbReference type="ARBA" id="ARBA00022801"/>
    </source>
</evidence>
<dbReference type="InterPro" id="IPR023828">
    <property type="entry name" value="Peptidase_S8_Ser-AS"/>
</dbReference>
<dbReference type="Pfam" id="PF22148">
    <property type="entry name" value="Fervidolysin_NPro-like"/>
    <property type="match status" value="1"/>
</dbReference>
<dbReference type="Pfam" id="PF19078">
    <property type="entry name" value="Big_12"/>
    <property type="match status" value="1"/>
</dbReference>
<dbReference type="InterPro" id="IPR013783">
    <property type="entry name" value="Ig-like_fold"/>
</dbReference>
<feature type="domain" description="Peptidase S8/S53" evidence="5">
    <location>
        <begin position="168"/>
        <end position="618"/>
    </location>
</feature>
<dbReference type="PROSITE" id="PS00138">
    <property type="entry name" value="SUBTILASE_SER"/>
    <property type="match status" value="1"/>
</dbReference>
<evidence type="ECO:0000256" key="4">
    <source>
        <dbReference type="ARBA" id="ARBA00022825"/>
    </source>
</evidence>
<dbReference type="Gene3D" id="2.60.40.10">
    <property type="entry name" value="Immunoglobulins"/>
    <property type="match status" value="2"/>
</dbReference>
<evidence type="ECO:0008006" key="9">
    <source>
        <dbReference type="Google" id="ProtNLM"/>
    </source>
</evidence>
<evidence type="ECO:0000259" key="7">
    <source>
        <dbReference type="Pfam" id="PF22148"/>
    </source>
</evidence>
<evidence type="ECO:0000313" key="8">
    <source>
        <dbReference type="EMBL" id="KKM74670.1"/>
    </source>
</evidence>
<dbReference type="PROSITE" id="PS51892">
    <property type="entry name" value="SUBTILASE"/>
    <property type="match status" value="1"/>
</dbReference>
<comment type="caution">
    <text evidence="8">The sequence shown here is derived from an EMBL/GenBank/DDBJ whole genome shotgun (WGS) entry which is preliminary data.</text>
</comment>
<keyword evidence="2" id="KW-0645">Protease</keyword>
<dbReference type="AlphaFoldDB" id="A0A0F9MDI1"/>
<evidence type="ECO:0000259" key="5">
    <source>
        <dbReference type="Pfam" id="PF00082"/>
    </source>
</evidence>
<dbReference type="InterPro" id="IPR022398">
    <property type="entry name" value="Peptidase_S8_His-AS"/>
</dbReference>
<organism evidence="8">
    <name type="scientific">marine sediment metagenome</name>
    <dbReference type="NCBI Taxonomy" id="412755"/>
    <lineage>
        <taxon>unclassified sequences</taxon>
        <taxon>metagenomes</taxon>
        <taxon>ecological metagenomes</taxon>
    </lineage>
</organism>
<feature type="domain" description="Bacterial Ig-like" evidence="6">
    <location>
        <begin position="627"/>
        <end position="719"/>
    </location>
</feature>
<dbReference type="InterPro" id="IPR054399">
    <property type="entry name" value="Fervidolysin-like_N_prodom"/>
</dbReference>
<dbReference type="InterPro" id="IPR050131">
    <property type="entry name" value="Peptidase_S8_subtilisin-like"/>
</dbReference>
<evidence type="ECO:0000259" key="6">
    <source>
        <dbReference type="Pfam" id="PF19078"/>
    </source>
</evidence>
<feature type="non-terminal residue" evidence="8">
    <location>
        <position position="1093"/>
    </location>
</feature>
<dbReference type="InterPro" id="IPR023827">
    <property type="entry name" value="Peptidase_S8_Asp-AS"/>
</dbReference>
<feature type="domain" description="Fervidolysin-like N-terminal prodomain" evidence="7">
    <location>
        <begin position="35"/>
        <end position="116"/>
    </location>
</feature>
<dbReference type="GO" id="GO:0006508">
    <property type="term" value="P:proteolysis"/>
    <property type="evidence" value="ECO:0007669"/>
    <property type="project" value="UniProtKB-KW"/>
</dbReference>
<evidence type="ECO:0000256" key="1">
    <source>
        <dbReference type="ARBA" id="ARBA00011073"/>
    </source>
</evidence>
<evidence type="ECO:0000256" key="2">
    <source>
        <dbReference type="ARBA" id="ARBA00022670"/>
    </source>
</evidence>
<dbReference type="PANTHER" id="PTHR43806:SF11">
    <property type="entry name" value="CEREVISIN-RELATED"/>
    <property type="match status" value="1"/>
</dbReference>
<keyword evidence="3" id="KW-0378">Hydrolase</keyword>
<dbReference type="PROSITE" id="PS00136">
    <property type="entry name" value="SUBTILASE_ASP"/>
    <property type="match status" value="1"/>
</dbReference>
<dbReference type="Gene3D" id="3.40.50.200">
    <property type="entry name" value="Peptidase S8/S53 domain"/>
    <property type="match status" value="2"/>
</dbReference>
<keyword evidence="4" id="KW-0720">Serine protease</keyword>
<protein>
    <recommendedName>
        <fullName evidence="9">Peptidase S8/S53 domain-containing protein</fullName>
    </recommendedName>
</protein>
<dbReference type="Pfam" id="PF00082">
    <property type="entry name" value="Peptidase_S8"/>
    <property type="match status" value="1"/>
</dbReference>
<gene>
    <name evidence="8" type="ORF">LCGC14_1398020</name>
</gene>
<dbReference type="Pfam" id="PF17957">
    <property type="entry name" value="Big_7"/>
    <property type="match status" value="1"/>
</dbReference>
<sequence length="1093" mass="120129">MKKKLSKITLRALIIVFVMMFWPSVFANNASLPGNVNNPNEVQFAPGEVLVKFKQSTTRPKQELLKDKAGVRKTLEKIGPAKKQSIELLELDSNTTVNEAVLKLENKKEVEYAEPNYRGFADFSPNDTFFTNQWGLNNTGQIIDGEQGIADADIDMPEAWQNIGSISKTSVIAVLDSGIDFYHPDLSANIWQNSDEIADDNTDNDANGYVDDIKGFNWADISQSSFFGKQRRFGSDNPDPAYSDIAQTFVGNGGTINKIAIRLKKNGSPSDGISISLRSERDGAVLASADIAAAQIGTSAGWIEKSISPATKVVADTTYYLVIHTDNADALNNYDINYNLYGTVKGDAVLGDAFADGYMALKSGTWTEELQDDIDFRLSLDSQKNGKGGGIPRDDVGHGTHITGIAAAKTNNNEGIASVAGYPENAVKIMPLRVLDSQGAGLQGDWANAVYYATDNGADVINMSLSSSAQSQTLQDAVNYAVNNGVVVIASAGNNGGNAIRYPAGLENVIGVSATTNTDALASISNYNAFVDLSAPGQDIYSTTPTYQHYFSSFYARRGLLSYDFRSGTSMAVPAVSGVAALIKSKWPTSTPAQIQELLQNNADDLGDAGRDDYFGYGRVNAVRVFDTTPPTLTVTSLSPDPTNRFPIATIFTFSEAVKDFEASDISVDNGTVQNFSGSGANYTADIIPASNGNVFIDVGAEVAQDEAGNSNTAADRLTRTYCILAPSVPGTPATANTTNDNTPTWNWNASTDSGAGLNSAPYTVQWSKDPLFLSGVLSSTSSTNSFTHSQALGEGTWYFRVNAKDTLDNTSAYSSNGSVVVDLTPPTILQILATRNNSGYVRGAISLNTNVGDNVGVTNVSYYLDSLSSLISTSNSNPYSVGFNTATASNGNHNILLYAYDGAGNSNNFTTQLKVDNYKPKTYARKTRARRVSRKKAPRYLRLYRFYRSKRLKTRNKRTRKLYKRRASKYLRAYRDARRNIATAKIGWKVRDPYTGNKAYVKLKIQKRIKSKVRARRKARYKKLYLNYKKKYQKNRNRRLKRRYKKLAKRYFRAYRRTKTIIYKTVKVANYRWTSINKWRSYTYRTRSKGTY</sequence>
<comment type="similarity">
    <text evidence="1">Belongs to the peptidase S8 family.</text>
</comment>
<dbReference type="PROSITE" id="PS00137">
    <property type="entry name" value="SUBTILASE_HIS"/>
    <property type="match status" value="1"/>
</dbReference>
<accession>A0A0F9MDI1</accession>
<dbReference type="InterPro" id="IPR000209">
    <property type="entry name" value="Peptidase_S8/S53_dom"/>
</dbReference>
<reference evidence="8" key="1">
    <citation type="journal article" date="2015" name="Nature">
        <title>Complex archaea that bridge the gap between prokaryotes and eukaryotes.</title>
        <authorList>
            <person name="Spang A."/>
            <person name="Saw J.H."/>
            <person name="Jorgensen S.L."/>
            <person name="Zaremba-Niedzwiedzka K."/>
            <person name="Martijn J."/>
            <person name="Lind A.E."/>
            <person name="van Eijk R."/>
            <person name="Schleper C."/>
            <person name="Guy L."/>
            <person name="Ettema T.J."/>
        </authorList>
    </citation>
    <scope>NUCLEOTIDE SEQUENCE</scope>
</reference>
<dbReference type="InterPro" id="IPR015500">
    <property type="entry name" value="Peptidase_S8_subtilisin-rel"/>
</dbReference>
<dbReference type="InterPro" id="IPR036852">
    <property type="entry name" value="Peptidase_S8/S53_dom_sf"/>
</dbReference>
<name>A0A0F9MDI1_9ZZZZ</name>
<dbReference type="EMBL" id="LAZR01009103">
    <property type="protein sequence ID" value="KKM74670.1"/>
    <property type="molecule type" value="Genomic_DNA"/>
</dbReference>
<dbReference type="GO" id="GO:0004252">
    <property type="term" value="F:serine-type endopeptidase activity"/>
    <property type="evidence" value="ECO:0007669"/>
    <property type="project" value="InterPro"/>
</dbReference>
<dbReference type="SUPFAM" id="SSF52743">
    <property type="entry name" value="Subtilisin-like"/>
    <property type="match status" value="1"/>
</dbReference>
<proteinExistence type="inferred from homology"/>